<dbReference type="Proteomes" id="UP000789508">
    <property type="component" value="Unassembled WGS sequence"/>
</dbReference>
<feature type="DNA-binding region" description="HMG box" evidence="3">
    <location>
        <begin position="187"/>
        <end position="253"/>
    </location>
</feature>
<dbReference type="AlphaFoldDB" id="A0A9N8YSW0"/>
<feature type="region of interest" description="Disordered" evidence="4">
    <location>
        <begin position="129"/>
        <end position="188"/>
    </location>
</feature>
<reference evidence="6" key="1">
    <citation type="submission" date="2021-06" db="EMBL/GenBank/DDBJ databases">
        <authorList>
            <person name="Kallberg Y."/>
            <person name="Tangrot J."/>
            <person name="Rosling A."/>
        </authorList>
    </citation>
    <scope>NUCLEOTIDE SEQUENCE</scope>
    <source>
        <strain evidence="6">FL130A</strain>
    </source>
</reference>
<dbReference type="SMART" id="SM00398">
    <property type="entry name" value="HMG"/>
    <property type="match status" value="1"/>
</dbReference>
<protein>
    <submittedName>
        <fullName evidence="6">5142_t:CDS:1</fullName>
    </submittedName>
</protein>
<comment type="caution">
    <text evidence="6">The sequence shown here is derived from an EMBL/GenBank/DDBJ whole genome shotgun (WGS) entry which is preliminary data.</text>
</comment>
<dbReference type="InterPro" id="IPR051965">
    <property type="entry name" value="ChromReg_NeuronalGeneExpr"/>
</dbReference>
<dbReference type="Gene3D" id="1.10.150.50">
    <property type="entry name" value="Transcription Factor, Ets-1"/>
    <property type="match status" value="1"/>
</dbReference>
<accession>A0A9N8YSW0</accession>
<name>A0A9N8YSW0_9GLOM</name>
<evidence type="ECO:0000256" key="2">
    <source>
        <dbReference type="ARBA" id="ARBA00023242"/>
    </source>
</evidence>
<sequence>MTNVPAFSQVKEFLRKCNLLEYYERFIAEGFDDLQSLLDVTESDLIAMDVKRGHRRRLQREIATVKGFPSDSPLRIPPGPAFEETSITAQQPTIPLQMQVQIASPTSMSNDTTSMHVNSIFQNKYANLNTQANGHHGPTSLPLSSSRDRHQYTTKEDDLPDNNRDAQDNGNPKRKYKRHPKRDKNAPVKPLSAYVMFAHRVREEYQGQNISFPDMAKIVGDRWKTIPTSEKEAIEADAAKAKDKYRAELEVYKTTEHWKQYQDYLKDFKAKYETSPFRGDIINKQRKRSKLAPSPEPDNISHSGYSSARSTSLGYQSSGSSNSNGNAAIITSE</sequence>
<dbReference type="InterPro" id="IPR009071">
    <property type="entry name" value="HMG_box_dom"/>
</dbReference>
<dbReference type="OrthoDB" id="1919336at2759"/>
<dbReference type="GO" id="GO:0010468">
    <property type="term" value="P:regulation of gene expression"/>
    <property type="evidence" value="ECO:0007669"/>
    <property type="project" value="TreeGrafter"/>
</dbReference>
<feature type="region of interest" description="Disordered" evidence="4">
    <location>
        <begin position="282"/>
        <end position="333"/>
    </location>
</feature>
<dbReference type="InterPro" id="IPR036910">
    <property type="entry name" value="HMG_box_dom_sf"/>
</dbReference>
<dbReference type="GO" id="GO:0003677">
    <property type="term" value="F:DNA binding"/>
    <property type="evidence" value="ECO:0007669"/>
    <property type="project" value="UniProtKB-UniRule"/>
</dbReference>
<feature type="domain" description="HMG box" evidence="5">
    <location>
        <begin position="187"/>
        <end position="253"/>
    </location>
</feature>
<proteinExistence type="predicted"/>
<dbReference type="PROSITE" id="PS50118">
    <property type="entry name" value="HMG_BOX_2"/>
    <property type="match status" value="1"/>
</dbReference>
<dbReference type="GO" id="GO:0005634">
    <property type="term" value="C:nucleus"/>
    <property type="evidence" value="ECO:0007669"/>
    <property type="project" value="UniProtKB-UniRule"/>
</dbReference>
<evidence type="ECO:0000313" key="7">
    <source>
        <dbReference type="Proteomes" id="UP000789508"/>
    </source>
</evidence>
<dbReference type="EMBL" id="CAJVPS010000040">
    <property type="protein sequence ID" value="CAG8444335.1"/>
    <property type="molecule type" value="Genomic_DNA"/>
</dbReference>
<evidence type="ECO:0000313" key="6">
    <source>
        <dbReference type="EMBL" id="CAG8444335.1"/>
    </source>
</evidence>
<dbReference type="Pfam" id="PF00536">
    <property type="entry name" value="SAM_1"/>
    <property type="match status" value="1"/>
</dbReference>
<evidence type="ECO:0000259" key="5">
    <source>
        <dbReference type="PROSITE" id="PS50118"/>
    </source>
</evidence>
<evidence type="ECO:0000256" key="3">
    <source>
        <dbReference type="PROSITE-ProRule" id="PRU00267"/>
    </source>
</evidence>
<evidence type="ECO:0000256" key="1">
    <source>
        <dbReference type="ARBA" id="ARBA00023125"/>
    </source>
</evidence>
<dbReference type="InterPro" id="IPR013761">
    <property type="entry name" value="SAM/pointed_sf"/>
</dbReference>
<organism evidence="6 7">
    <name type="scientific">Ambispora leptoticha</name>
    <dbReference type="NCBI Taxonomy" id="144679"/>
    <lineage>
        <taxon>Eukaryota</taxon>
        <taxon>Fungi</taxon>
        <taxon>Fungi incertae sedis</taxon>
        <taxon>Mucoromycota</taxon>
        <taxon>Glomeromycotina</taxon>
        <taxon>Glomeromycetes</taxon>
        <taxon>Archaeosporales</taxon>
        <taxon>Ambisporaceae</taxon>
        <taxon>Ambispora</taxon>
    </lineage>
</organism>
<dbReference type="SMART" id="SM00454">
    <property type="entry name" value="SAM"/>
    <property type="match status" value="1"/>
</dbReference>
<feature type="compositionally biased region" description="Low complexity" evidence="4">
    <location>
        <begin position="310"/>
        <end position="326"/>
    </location>
</feature>
<dbReference type="PANTHER" id="PTHR46040:SF3">
    <property type="entry name" value="HIGH MOBILITY GROUP PROTEIN 2"/>
    <property type="match status" value="1"/>
</dbReference>
<dbReference type="CDD" id="cd09487">
    <property type="entry name" value="SAM_superfamily"/>
    <property type="match status" value="1"/>
</dbReference>
<dbReference type="Pfam" id="PF00505">
    <property type="entry name" value="HMG_box"/>
    <property type="match status" value="1"/>
</dbReference>
<gene>
    <name evidence="6" type="ORF">ALEPTO_LOCUS565</name>
</gene>
<dbReference type="SUPFAM" id="SSF47769">
    <property type="entry name" value="SAM/Pointed domain"/>
    <property type="match status" value="1"/>
</dbReference>
<dbReference type="SUPFAM" id="SSF47095">
    <property type="entry name" value="HMG-box"/>
    <property type="match status" value="1"/>
</dbReference>
<evidence type="ECO:0000256" key="4">
    <source>
        <dbReference type="SAM" id="MobiDB-lite"/>
    </source>
</evidence>
<feature type="compositionally biased region" description="Basic and acidic residues" evidence="4">
    <location>
        <begin position="146"/>
        <end position="167"/>
    </location>
</feature>
<feature type="compositionally biased region" description="Basic residues" evidence="4">
    <location>
        <begin position="172"/>
        <end position="182"/>
    </location>
</feature>
<feature type="compositionally biased region" description="Polar residues" evidence="4">
    <location>
        <begin position="300"/>
        <end position="309"/>
    </location>
</feature>
<keyword evidence="2 3" id="KW-0539">Nucleus</keyword>
<dbReference type="PANTHER" id="PTHR46040">
    <property type="entry name" value="HIGH MOBILITY GROUP PROTEIN 2"/>
    <property type="match status" value="1"/>
</dbReference>
<dbReference type="InterPro" id="IPR001660">
    <property type="entry name" value="SAM"/>
</dbReference>
<dbReference type="Gene3D" id="1.10.30.10">
    <property type="entry name" value="High mobility group box domain"/>
    <property type="match status" value="1"/>
</dbReference>
<keyword evidence="7" id="KW-1185">Reference proteome</keyword>
<keyword evidence="1 3" id="KW-0238">DNA-binding</keyword>